<dbReference type="EMBL" id="JBHRTN010000018">
    <property type="protein sequence ID" value="MFC3126560.1"/>
    <property type="molecule type" value="Genomic_DNA"/>
</dbReference>
<comment type="caution">
    <text evidence="2">The sequence shown here is derived from an EMBL/GenBank/DDBJ whole genome shotgun (WGS) entry which is preliminary data.</text>
</comment>
<gene>
    <name evidence="2" type="ORF">ACFOD4_15965</name>
</gene>
<dbReference type="Proteomes" id="UP001595593">
    <property type="component" value="Unassembled WGS sequence"/>
</dbReference>
<keyword evidence="1" id="KW-0732">Signal</keyword>
<organism evidence="2 3">
    <name type="scientific">Teichococcus globiformis</name>
    <dbReference type="NCBI Taxonomy" id="2307229"/>
    <lineage>
        <taxon>Bacteria</taxon>
        <taxon>Pseudomonadati</taxon>
        <taxon>Pseudomonadota</taxon>
        <taxon>Alphaproteobacteria</taxon>
        <taxon>Acetobacterales</taxon>
        <taxon>Roseomonadaceae</taxon>
        <taxon>Roseomonas</taxon>
    </lineage>
</organism>
<keyword evidence="3" id="KW-1185">Reference proteome</keyword>
<sequence length="164" mass="17150">MLPRAALVLLVIGAAMTASGHADPLLAMVRLGAGPEPEALLAQLRWPGDALLPRPSWRPTPVMLAPGASYSALMGTALRQGQTDASALRRVLELRRSPPLLRDGALRPAVLENIGFTGWGRATLRIAFPAGTAGPSPGVPLAVHLELAWQDGAWQVHGLGQPGT</sequence>
<accession>A0ABV7G4Z9</accession>
<evidence type="ECO:0000313" key="3">
    <source>
        <dbReference type="Proteomes" id="UP001595593"/>
    </source>
</evidence>
<name>A0ABV7G4Z9_9PROT</name>
<evidence type="ECO:0000256" key="1">
    <source>
        <dbReference type="SAM" id="SignalP"/>
    </source>
</evidence>
<feature type="signal peptide" evidence="1">
    <location>
        <begin position="1"/>
        <end position="22"/>
    </location>
</feature>
<evidence type="ECO:0008006" key="4">
    <source>
        <dbReference type="Google" id="ProtNLM"/>
    </source>
</evidence>
<proteinExistence type="predicted"/>
<protein>
    <recommendedName>
        <fullName evidence="4">DUF2939 domain-containing protein</fullName>
    </recommendedName>
</protein>
<evidence type="ECO:0000313" key="2">
    <source>
        <dbReference type="EMBL" id="MFC3126560.1"/>
    </source>
</evidence>
<feature type="chain" id="PRO_5046398305" description="DUF2939 domain-containing protein" evidence="1">
    <location>
        <begin position="23"/>
        <end position="164"/>
    </location>
</feature>
<reference evidence="3" key="1">
    <citation type="journal article" date="2019" name="Int. J. Syst. Evol. Microbiol.">
        <title>The Global Catalogue of Microorganisms (GCM) 10K type strain sequencing project: providing services to taxonomists for standard genome sequencing and annotation.</title>
        <authorList>
            <consortium name="The Broad Institute Genomics Platform"/>
            <consortium name="The Broad Institute Genome Sequencing Center for Infectious Disease"/>
            <person name="Wu L."/>
            <person name="Ma J."/>
        </authorList>
    </citation>
    <scope>NUCLEOTIDE SEQUENCE [LARGE SCALE GENOMIC DNA]</scope>
    <source>
        <strain evidence="3">KCTC 52094</strain>
    </source>
</reference>